<dbReference type="STRING" id="1185876.BN8_03438"/>
<organism evidence="1 2">
    <name type="scientific">Fibrisoma limi BUZ 3</name>
    <dbReference type="NCBI Taxonomy" id="1185876"/>
    <lineage>
        <taxon>Bacteria</taxon>
        <taxon>Pseudomonadati</taxon>
        <taxon>Bacteroidota</taxon>
        <taxon>Cytophagia</taxon>
        <taxon>Cytophagales</taxon>
        <taxon>Spirosomataceae</taxon>
        <taxon>Fibrisoma</taxon>
    </lineage>
</organism>
<sequence>MFVYASDLKNWMPYSLEIQIADNFDPKWANSPASWQCGALFGLQPATQKVVLKAARLSEQQLGNRDSFCLLTISTNFTQHIE</sequence>
<evidence type="ECO:0000313" key="1">
    <source>
        <dbReference type="EMBL" id="CCH54280.1"/>
    </source>
</evidence>
<protein>
    <submittedName>
        <fullName evidence="1">Uncharacterized protein</fullName>
    </submittedName>
</protein>
<dbReference type="AlphaFoldDB" id="I2GK55"/>
<reference evidence="1 2" key="1">
    <citation type="journal article" date="2012" name="J. Bacteriol.">
        <title>Genome Sequence of the Filamentous Bacterium Fibrisoma limi BUZ 3T.</title>
        <authorList>
            <person name="Filippini M."/>
            <person name="Qi W."/>
            <person name="Jaenicke S."/>
            <person name="Goesmann A."/>
            <person name="Smits T.H."/>
            <person name="Bagheri H.C."/>
        </authorList>
    </citation>
    <scope>NUCLEOTIDE SEQUENCE [LARGE SCALE GENOMIC DNA]</scope>
    <source>
        <strain evidence="2">BUZ 3T</strain>
    </source>
</reference>
<keyword evidence="2" id="KW-1185">Reference proteome</keyword>
<name>I2GK55_9BACT</name>
<dbReference type="RefSeq" id="WP_009282860.1">
    <property type="nucleotide sequence ID" value="NZ_CAIT01000006.1"/>
</dbReference>
<comment type="caution">
    <text evidence="1">The sequence shown here is derived from an EMBL/GenBank/DDBJ whole genome shotgun (WGS) entry which is preliminary data.</text>
</comment>
<proteinExistence type="predicted"/>
<dbReference type="EMBL" id="CAIT01000006">
    <property type="protein sequence ID" value="CCH54280.1"/>
    <property type="molecule type" value="Genomic_DNA"/>
</dbReference>
<dbReference type="Gene3D" id="2.60.120.560">
    <property type="entry name" value="Exo-inulinase, domain 1"/>
    <property type="match status" value="1"/>
</dbReference>
<evidence type="ECO:0000313" key="2">
    <source>
        <dbReference type="Proteomes" id="UP000009309"/>
    </source>
</evidence>
<accession>I2GK55</accession>
<gene>
    <name evidence="1" type="ORF">BN8_03438</name>
</gene>
<dbReference type="Proteomes" id="UP000009309">
    <property type="component" value="Unassembled WGS sequence"/>
</dbReference>